<feature type="region of interest" description="Disordered" evidence="1">
    <location>
        <begin position="81"/>
        <end position="101"/>
    </location>
</feature>
<dbReference type="HOGENOM" id="CLU_169107_0_0_1"/>
<dbReference type="VEuPathDB" id="FungiDB:Z519_07328"/>
<evidence type="ECO:0000313" key="2">
    <source>
        <dbReference type="EMBL" id="KIW92344.1"/>
    </source>
</evidence>
<protein>
    <submittedName>
        <fullName evidence="2">Uncharacterized protein</fullName>
    </submittedName>
</protein>
<organism evidence="2 3">
    <name type="scientific">Cladophialophora bantiana (strain ATCC 10958 / CBS 173.52 / CDC B-1940 / NIH 8579)</name>
    <name type="common">Xylohypha bantiana</name>
    <dbReference type="NCBI Taxonomy" id="1442370"/>
    <lineage>
        <taxon>Eukaryota</taxon>
        <taxon>Fungi</taxon>
        <taxon>Dikarya</taxon>
        <taxon>Ascomycota</taxon>
        <taxon>Pezizomycotina</taxon>
        <taxon>Eurotiomycetes</taxon>
        <taxon>Chaetothyriomycetidae</taxon>
        <taxon>Chaetothyriales</taxon>
        <taxon>Herpotrichiellaceae</taxon>
        <taxon>Cladophialophora</taxon>
    </lineage>
</organism>
<gene>
    <name evidence="2" type="ORF">Z519_07328</name>
</gene>
<sequence>MDSKSSKVKSFRTSSKPKSEPPITVNTYYEQYKTENMQTVYKDYYPSTDSSREERDLLITKRLEVSKAAKRLEADKKAFTAANHQAAQEREKEGVREYDWA</sequence>
<feature type="region of interest" description="Disordered" evidence="1">
    <location>
        <begin position="1"/>
        <end position="23"/>
    </location>
</feature>
<feature type="compositionally biased region" description="Basic residues" evidence="1">
    <location>
        <begin position="1"/>
        <end position="10"/>
    </location>
</feature>
<dbReference type="OrthoDB" id="4141480at2759"/>
<accession>A0A0D2I641</accession>
<evidence type="ECO:0000313" key="3">
    <source>
        <dbReference type="Proteomes" id="UP000053789"/>
    </source>
</evidence>
<evidence type="ECO:0000256" key="1">
    <source>
        <dbReference type="SAM" id="MobiDB-lite"/>
    </source>
</evidence>
<reference evidence="2" key="1">
    <citation type="submission" date="2015-01" db="EMBL/GenBank/DDBJ databases">
        <title>The Genome Sequence of Cladophialophora bantiana CBS 173.52.</title>
        <authorList>
            <consortium name="The Broad Institute Genomics Platform"/>
            <person name="Cuomo C."/>
            <person name="de Hoog S."/>
            <person name="Gorbushina A."/>
            <person name="Stielow B."/>
            <person name="Teixiera M."/>
            <person name="Abouelleil A."/>
            <person name="Chapman S.B."/>
            <person name="Priest M."/>
            <person name="Young S.K."/>
            <person name="Wortman J."/>
            <person name="Nusbaum C."/>
            <person name="Birren B."/>
        </authorList>
    </citation>
    <scope>NUCLEOTIDE SEQUENCE [LARGE SCALE GENOMIC DNA]</scope>
    <source>
        <strain evidence="2">CBS 173.52</strain>
    </source>
</reference>
<dbReference type="GeneID" id="27700256"/>
<feature type="compositionally biased region" description="Basic and acidic residues" evidence="1">
    <location>
        <begin position="87"/>
        <end position="101"/>
    </location>
</feature>
<keyword evidence="3" id="KW-1185">Reference proteome</keyword>
<dbReference type="RefSeq" id="XP_016619013.1">
    <property type="nucleotide sequence ID" value="XM_016765063.1"/>
</dbReference>
<dbReference type="AlphaFoldDB" id="A0A0D2I641"/>
<proteinExistence type="predicted"/>
<dbReference type="EMBL" id="KN846989">
    <property type="protein sequence ID" value="KIW92344.1"/>
    <property type="molecule type" value="Genomic_DNA"/>
</dbReference>
<dbReference type="Proteomes" id="UP000053789">
    <property type="component" value="Unassembled WGS sequence"/>
</dbReference>
<name>A0A0D2I641_CLAB1</name>